<evidence type="ECO:0000256" key="3">
    <source>
        <dbReference type="ARBA" id="ARBA00023163"/>
    </source>
</evidence>
<organism evidence="5 6">
    <name type="scientific">Flavobacterium sediminis</name>
    <dbReference type="NCBI Taxonomy" id="2201181"/>
    <lineage>
        <taxon>Bacteria</taxon>
        <taxon>Pseudomonadati</taxon>
        <taxon>Bacteroidota</taxon>
        <taxon>Flavobacteriia</taxon>
        <taxon>Flavobacteriales</taxon>
        <taxon>Flavobacteriaceae</taxon>
        <taxon>Flavobacterium</taxon>
    </lineage>
</organism>
<dbReference type="KEGG" id="fse:DI487_09765"/>
<dbReference type="SUPFAM" id="SSF51215">
    <property type="entry name" value="Regulatory protein AraC"/>
    <property type="match status" value="1"/>
</dbReference>
<dbReference type="AlphaFoldDB" id="A0A2U8QV81"/>
<reference evidence="5 6" key="1">
    <citation type="submission" date="2018-05" db="EMBL/GenBank/DDBJ databases">
        <title>Flavobacterium sp. MEBiC07310.</title>
        <authorList>
            <person name="Baek K."/>
        </authorList>
    </citation>
    <scope>NUCLEOTIDE SEQUENCE [LARGE SCALE GENOMIC DNA]</scope>
    <source>
        <strain evidence="5 6">MEBiC07310</strain>
    </source>
</reference>
<dbReference type="InterPro" id="IPR037923">
    <property type="entry name" value="HTH-like"/>
</dbReference>
<dbReference type="SMART" id="SM00342">
    <property type="entry name" value="HTH_ARAC"/>
    <property type="match status" value="1"/>
</dbReference>
<name>A0A2U8QV81_9FLAO</name>
<evidence type="ECO:0000256" key="2">
    <source>
        <dbReference type="ARBA" id="ARBA00023125"/>
    </source>
</evidence>
<accession>A0A2U8QV81</accession>
<keyword evidence="2" id="KW-0238">DNA-binding</keyword>
<dbReference type="Proteomes" id="UP000245429">
    <property type="component" value="Chromosome"/>
</dbReference>
<dbReference type="Gene3D" id="1.10.10.60">
    <property type="entry name" value="Homeodomain-like"/>
    <property type="match status" value="1"/>
</dbReference>
<gene>
    <name evidence="5" type="ORF">DI487_09765</name>
</gene>
<dbReference type="InterPro" id="IPR018060">
    <property type="entry name" value="HTH_AraC"/>
</dbReference>
<dbReference type="PROSITE" id="PS01124">
    <property type="entry name" value="HTH_ARAC_FAMILY_2"/>
    <property type="match status" value="1"/>
</dbReference>
<protein>
    <recommendedName>
        <fullName evidence="4">HTH araC/xylS-type domain-containing protein</fullName>
    </recommendedName>
</protein>
<dbReference type="SUPFAM" id="SSF46689">
    <property type="entry name" value="Homeodomain-like"/>
    <property type="match status" value="1"/>
</dbReference>
<dbReference type="RefSeq" id="WP_109569476.1">
    <property type="nucleotide sequence ID" value="NZ_CP029463.1"/>
</dbReference>
<dbReference type="OrthoDB" id="632644at2"/>
<dbReference type="PANTHER" id="PTHR43280:SF32">
    <property type="entry name" value="TRANSCRIPTIONAL REGULATORY PROTEIN"/>
    <property type="match status" value="1"/>
</dbReference>
<sequence length="298" mass="35000">MNNKYSIQQHSLKDVFSILGQEEQSSELHVSFDEEPITENPFPYPFRSDTIGIMLITKGKIKIQLNLVTYLLEENDLIIFSPQTIIQVLEIIEDTESIGVSFTQDFAQRNLLNHSDLNVLRFFTVKEKPVWKLTVEKRDIFFVLIRNMYYLNLNQEAFYQKERIAHYFNLITLEFMDVFRKDIKEMKMKTSRKKQLVLKFLSLLEVHVKEERGVQFYANKLSVTPDYLSKVTKEASGLSAREVIEEVVIMEALDLLVDNSLTIAQIAEKLNFSNQSFFGKFFKKKMKISPKAFREQHK</sequence>
<evidence type="ECO:0000313" key="5">
    <source>
        <dbReference type="EMBL" id="AWM14110.1"/>
    </source>
</evidence>
<dbReference type="GO" id="GO:0003700">
    <property type="term" value="F:DNA-binding transcription factor activity"/>
    <property type="evidence" value="ECO:0007669"/>
    <property type="project" value="InterPro"/>
</dbReference>
<dbReference type="InterPro" id="IPR009057">
    <property type="entry name" value="Homeodomain-like_sf"/>
</dbReference>
<keyword evidence="6" id="KW-1185">Reference proteome</keyword>
<evidence type="ECO:0000313" key="6">
    <source>
        <dbReference type="Proteomes" id="UP000245429"/>
    </source>
</evidence>
<feature type="domain" description="HTH araC/xylS-type" evidence="4">
    <location>
        <begin position="198"/>
        <end position="296"/>
    </location>
</feature>
<keyword evidence="3" id="KW-0804">Transcription</keyword>
<evidence type="ECO:0000259" key="4">
    <source>
        <dbReference type="PROSITE" id="PS01124"/>
    </source>
</evidence>
<dbReference type="PANTHER" id="PTHR43280">
    <property type="entry name" value="ARAC-FAMILY TRANSCRIPTIONAL REGULATOR"/>
    <property type="match status" value="1"/>
</dbReference>
<evidence type="ECO:0000256" key="1">
    <source>
        <dbReference type="ARBA" id="ARBA00023015"/>
    </source>
</evidence>
<dbReference type="Pfam" id="PF12833">
    <property type="entry name" value="HTH_18"/>
    <property type="match status" value="1"/>
</dbReference>
<keyword evidence="1" id="KW-0805">Transcription regulation</keyword>
<dbReference type="GO" id="GO:0043565">
    <property type="term" value="F:sequence-specific DNA binding"/>
    <property type="evidence" value="ECO:0007669"/>
    <property type="project" value="InterPro"/>
</dbReference>
<dbReference type="EMBL" id="CP029463">
    <property type="protein sequence ID" value="AWM14110.1"/>
    <property type="molecule type" value="Genomic_DNA"/>
</dbReference>
<proteinExistence type="predicted"/>